<evidence type="ECO:0000256" key="1">
    <source>
        <dbReference type="SAM" id="SignalP"/>
    </source>
</evidence>
<evidence type="ECO:0008006" key="4">
    <source>
        <dbReference type="Google" id="ProtNLM"/>
    </source>
</evidence>
<keyword evidence="3" id="KW-1185">Reference proteome</keyword>
<dbReference type="AlphaFoldDB" id="A0A2G8RX32"/>
<evidence type="ECO:0000313" key="3">
    <source>
        <dbReference type="Proteomes" id="UP000230002"/>
    </source>
</evidence>
<organism evidence="2 3">
    <name type="scientific">Ganoderma sinense ZZ0214-1</name>
    <dbReference type="NCBI Taxonomy" id="1077348"/>
    <lineage>
        <taxon>Eukaryota</taxon>
        <taxon>Fungi</taxon>
        <taxon>Dikarya</taxon>
        <taxon>Basidiomycota</taxon>
        <taxon>Agaricomycotina</taxon>
        <taxon>Agaricomycetes</taxon>
        <taxon>Polyporales</taxon>
        <taxon>Polyporaceae</taxon>
        <taxon>Ganoderma</taxon>
    </lineage>
</organism>
<accession>A0A2G8RX32</accession>
<dbReference type="EMBL" id="AYKW01000045">
    <property type="protein sequence ID" value="PIL26044.1"/>
    <property type="molecule type" value="Genomic_DNA"/>
</dbReference>
<dbReference type="Proteomes" id="UP000230002">
    <property type="component" value="Unassembled WGS sequence"/>
</dbReference>
<comment type="caution">
    <text evidence="2">The sequence shown here is derived from an EMBL/GenBank/DDBJ whole genome shotgun (WGS) entry which is preliminary data.</text>
</comment>
<gene>
    <name evidence="2" type="ORF">GSI_11798</name>
</gene>
<name>A0A2G8RX32_9APHY</name>
<sequence length="168" mass="17035">MFPKVLPSLVVLFALCGSYSAPDDGVSSVLSGIGFRGGFKIPVVTRTVGVATAADATLSPAATLVEGSTDAHLFGVVTVGSEVVTFNEDCGLNNDSAICTLVAKNATATLTSMVTTITPCTGSAWPCPSIFTTGSPTSRNGAGRMRFGFGLHAGEGESQGRSAAERRG</sequence>
<protein>
    <recommendedName>
        <fullName evidence="4">Transporter</fullName>
    </recommendedName>
</protein>
<feature type="signal peptide" evidence="1">
    <location>
        <begin position="1"/>
        <end position="20"/>
    </location>
</feature>
<keyword evidence="1" id="KW-0732">Signal</keyword>
<proteinExistence type="predicted"/>
<evidence type="ECO:0000313" key="2">
    <source>
        <dbReference type="EMBL" id="PIL26044.1"/>
    </source>
</evidence>
<feature type="chain" id="PRO_5013768936" description="Transporter" evidence="1">
    <location>
        <begin position="21"/>
        <end position="168"/>
    </location>
</feature>
<reference evidence="2 3" key="1">
    <citation type="journal article" date="2015" name="Sci. Rep.">
        <title>Chromosome-level genome map provides insights into diverse defense mechanisms in the medicinal fungus Ganoderma sinense.</title>
        <authorList>
            <person name="Zhu Y."/>
            <person name="Xu J."/>
            <person name="Sun C."/>
            <person name="Zhou S."/>
            <person name="Xu H."/>
            <person name="Nelson D.R."/>
            <person name="Qian J."/>
            <person name="Song J."/>
            <person name="Luo H."/>
            <person name="Xiang L."/>
            <person name="Li Y."/>
            <person name="Xu Z."/>
            <person name="Ji A."/>
            <person name="Wang L."/>
            <person name="Lu S."/>
            <person name="Hayward A."/>
            <person name="Sun W."/>
            <person name="Li X."/>
            <person name="Schwartz D.C."/>
            <person name="Wang Y."/>
            <person name="Chen S."/>
        </authorList>
    </citation>
    <scope>NUCLEOTIDE SEQUENCE [LARGE SCALE GENOMIC DNA]</scope>
    <source>
        <strain evidence="2 3">ZZ0214-1</strain>
    </source>
</reference>